<sequence>MPSSASPLPSSSNAEEQDYQSALHEGWLPIREIARRTGVNAVTLRAWERRYGLLVPKRTPKGHRLYSEAHVVRVQQILAWIARGVAVSQVKGLLDEQRPAAVPSDTPWQGIHQEMMDAIGRLASRALDEAYNRAASLYPPRVLLDQLLWPLLRELERLSQATDDGRLQQVFFQSWLRSKLGARIYHSQHSLRGAPLVLLNLDDTPINVSLWLCAWLISAAECPVEIVEWAVPAGNLDRLVEQLEPRALVLCRDSRPDSELRRQLQTFANRHARPCLTLGALGESLTADAAPARSPGEAFDRLQSAGLLRQERHA</sequence>
<evidence type="ECO:0000256" key="3">
    <source>
        <dbReference type="ARBA" id="ARBA00023163"/>
    </source>
</evidence>
<dbReference type="EMBL" id="FMWB01000006">
    <property type="protein sequence ID" value="SCZ36979.1"/>
    <property type="molecule type" value="Genomic_DNA"/>
</dbReference>
<dbReference type="PANTHER" id="PTHR30204:SF67">
    <property type="entry name" value="HTH-TYPE TRANSCRIPTIONAL REGULATOR MLRA-RELATED"/>
    <property type="match status" value="1"/>
</dbReference>
<keyword evidence="2 5" id="KW-0238">DNA-binding</keyword>
<feature type="domain" description="HTH merR-type" evidence="4">
    <location>
        <begin position="27"/>
        <end position="96"/>
    </location>
</feature>
<dbReference type="CDD" id="cd01104">
    <property type="entry name" value="HTH_MlrA-CarA"/>
    <property type="match status" value="1"/>
</dbReference>
<dbReference type="STRING" id="237610.BJP27_17215"/>
<dbReference type="AlphaFoldDB" id="A0A1G5NJQ3"/>
<evidence type="ECO:0000259" key="4">
    <source>
        <dbReference type="PROSITE" id="PS50937"/>
    </source>
</evidence>
<dbReference type="Proteomes" id="UP000183046">
    <property type="component" value="Unassembled WGS sequence"/>
</dbReference>
<proteinExistence type="predicted"/>
<dbReference type="Pfam" id="PF13411">
    <property type="entry name" value="MerR_1"/>
    <property type="match status" value="1"/>
</dbReference>
<dbReference type="GO" id="GO:0003700">
    <property type="term" value="F:DNA-binding transcription factor activity"/>
    <property type="evidence" value="ECO:0007669"/>
    <property type="project" value="InterPro"/>
</dbReference>
<dbReference type="eggNOG" id="COG0789">
    <property type="taxonomic scope" value="Bacteria"/>
</dbReference>
<dbReference type="InterPro" id="IPR047057">
    <property type="entry name" value="MerR_fam"/>
</dbReference>
<protein>
    <submittedName>
        <fullName evidence="5">DNA-binding transcriptional regulator, MerR family</fullName>
    </submittedName>
</protein>
<evidence type="ECO:0000256" key="1">
    <source>
        <dbReference type="ARBA" id="ARBA00023015"/>
    </source>
</evidence>
<evidence type="ECO:0000313" key="5">
    <source>
        <dbReference type="EMBL" id="SCZ36979.1"/>
    </source>
</evidence>
<keyword evidence="1" id="KW-0805">Transcription regulation</keyword>
<dbReference type="SUPFAM" id="SSF46955">
    <property type="entry name" value="Putative DNA-binding domain"/>
    <property type="match status" value="1"/>
</dbReference>
<dbReference type="PANTHER" id="PTHR30204">
    <property type="entry name" value="REDOX-CYCLING DRUG-SENSING TRANSCRIPTIONAL ACTIVATOR SOXR"/>
    <property type="match status" value="1"/>
</dbReference>
<gene>
    <name evidence="5" type="ORF">SAMN05216279_10665</name>
</gene>
<dbReference type="SMART" id="SM00422">
    <property type="entry name" value="HTH_MERR"/>
    <property type="match status" value="1"/>
</dbReference>
<organism evidence="5 6">
    <name type="scientific">Pseudomonas oryzihabitans</name>
    <dbReference type="NCBI Taxonomy" id="47885"/>
    <lineage>
        <taxon>Bacteria</taxon>
        <taxon>Pseudomonadati</taxon>
        <taxon>Pseudomonadota</taxon>
        <taxon>Gammaproteobacteria</taxon>
        <taxon>Pseudomonadales</taxon>
        <taxon>Pseudomonadaceae</taxon>
        <taxon>Pseudomonas</taxon>
    </lineage>
</organism>
<dbReference type="PROSITE" id="PS50937">
    <property type="entry name" value="HTH_MERR_2"/>
    <property type="match status" value="1"/>
</dbReference>
<accession>A0A1G5NJQ3</accession>
<name>A0A1G5NJQ3_9PSED</name>
<reference evidence="6" key="1">
    <citation type="submission" date="2016-10" db="EMBL/GenBank/DDBJ databases">
        <authorList>
            <person name="de Groot N.N."/>
        </authorList>
    </citation>
    <scope>NUCLEOTIDE SEQUENCE [LARGE SCALE GENOMIC DNA]</scope>
    <source>
        <strain evidence="6">DSM 15758</strain>
    </source>
</reference>
<dbReference type="GO" id="GO:0003677">
    <property type="term" value="F:DNA binding"/>
    <property type="evidence" value="ECO:0007669"/>
    <property type="project" value="UniProtKB-KW"/>
</dbReference>
<comment type="caution">
    <text evidence="5">The sequence shown here is derived from an EMBL/GenBank/DDBJ whole genome shotgun (WGS) entry which is preliminary data.</text>
</comment>
<dbReference type="Gene3D" id="1.10.1660.10">
    <property type="match status" value="1"/>
</dbReference>
<dbReference type="OrthoDB" id="9800334at2"/>
<evidence type="ECO:0000256" key="2">
    <source>
        <dbReference type="ARBA" id="ARBA00023125"/>
    </source>
</evidence>
<keyword evidence="3" id="KW-0804">Transcription</keyword>
<evidence type="ECO:0000313" key="6">
    <source>
        <dbReference type="Proteomes" id="UP000183046"/>
    </source>
</evidence>
<dbReference type="InterPro" id="IPR000551">
    <property type="entry name" value="MerR-type_HTH_dom"/>
</dbReference>
<dbReference type="InterPro" id="IPR009061">
    <property type="entry name" value="DNA-bd_dom_put_sf"/>
</dbReference>